<dbReference type="Proteomes" id="UP000800038">
    <property type="component" value="Unassembled WGS sequence"/>
</dbReference>
<dbReference type="PRINTS" id="PR00799">
    <property type="entry name" value="TRANSAMINASE"/>
</dbReference>
<dbReference type="AlphaFoldDB" id="A0A6A5S1P9"/>
<evidence type="ECO:0000256" key="5">
    <source>
        <dbReference type="ARBA" id="ARBA00022679"/>
    </source>
</evidence>
<evidence type="ECO:0000256" key="1">
    <source>
        <dbReference type="ARBA" id="ARBA00001933"/>
    </source>
</evidence>
<dbReference type="SUPFAM" id="SSF53383">
    <property type="entry name" value="PLP-dependent transferases"/>
    <property type="match status" value="1"/>
</dbReference>
<dbReference type="PANTHER" id="PTHR11879:SF55">
    <property type="entry name" value="GLUTAMATE OXALOACETATE TRANSAMINASE 1, ISOFORM B"/>
    <property type="match status" value="1"/>
</dbReference>
<dbReference type="GO" id="GO:0030170">
    <property type="term" value="F:pyridoxal phosphate binding"/>
    <property type="evidence" value="ECO:0007669"/>
    <property type="project" value="InterPro"/>
</dbReference>
<evidence type="ECO:0000256" key="3">
    <source>
        <dbReference type="ARBA" id="ARBA00011738"/>
    </source>
</evidence>
<accession>A0A6A5S1P9</accession>
<evidence type="ECO:0000313" key="9">
    <source>
        <dbReference type="EMBL" id="KAF1934635.1"/>
    </source>
</evidence>
<dbReference type="OrthoDB" id="6752799at2759"/>
<dbReference type="Gene3D" id="3.90.1150.10">
    <property type="entry name" value="Aspartate Aminotransferase, domain 1"/>
    <property type="match status" value="1"/>
</dbReference>
<keyword evidence="6" id="KW-0663">Pyridoxal phosphate</keyword>
<evidence type="ECO:0000259" key="8">
    <source>
        <dbReference type="Pfam" id="PF00155"/>
    </source>
</evidence>
<dbReference type="EMBL" id="ML976423">
    <property type="protein sequence ID" value="KAF1934635.1"/>
    <property type="molecule type" value="Genomic_DNA"/>
</dbReference>
<dbReference type="CDD" id="cd00609">
    <property type="entry name" value="AAT_like"/>
    <property type="match status" value="1"/>
</dbReference>
<keyword evidence="10" id="KW-1185">Reference proteome</keyword>
<organism evidence="9 10">
    <name type="scientific">Clathrospora elynae</name>
    <dbReference type="NCBI Taxonomy" id="706981"/>
    <lineage>
        <taxon>Eukaryota</taxon>
        <taxon>Fungi</taxon>
        <taxon>Dikarya</taxon>
        <taxon>Ascomycota</taxon>
        <taxon>Pezizomycotina</taxon>
        <taxon>Dothideomycetes</taxon>
        <taxon>Pleosporomycetidae</taxon>
        <taxon>Pleosporales</taxon>
        <taxon>Diademaceae</taxon>
        <taxon>Clathrospora</taxon>
    </lineage>
</organism>
<dbReference type="EC" id="2.6.1.1" evidence="7"/>
<comment type="catalytic activity">
    <reaction evidence="7">
        <text>L-aspartate + 2-oxoglutarate = oxaloacetate + L-glutamate</text>
        <dbReference type="Rhea" id="RHEA:21824"/>
        <dbReference type="ChEBI" id="CHEBI:16452"/>
        <dbReference type="ChEBI" id="CHEBI:16810"/>
        <dbReference type="ChEBI" id="CHEBI:29985"/>
        <dbReference type="ChEBI" id="CHEBI:29991"/>
        <dbReference type="EC" id="2.6.1.1"/>
    </reaction>
</comment>
<evidence type="ECO:0000256" key="6">
    <source>
        <dbReference type="ARBA" id="ARBA00022898"/>
    </source>
</evidence>
<evidence type="ECO:0000256" key="7">
    <source>
        <dbReference type="RuleBase" id="RU000480"/>
    </source>
</evidence>
<name>A0A6A5S1P9_9PLEO</name>
<evidence type="ECO:0000256" key="4">
    <source>
        <dbReference type="ARBA" id="ARBA00022576"/>
    </source>
</evidence>
<evidence type="ECO:0000256" key="2">
    <source>
        <dbReference type="ARBA" id="ARBA00007441"/>
    </source>
</evidence>
<dbReference type="InterPro" id="IPR004839">
    <property type="entry name" value="Aminotransferase_I/II_large"/>
</dbReference>
<dbReference type="InterPro" id="IPR000796">
    <property type="entry name" value="Asp_trans"/>
</dbReference>
<dbReference type="InterPro" id="IPR015422">
    <property type="entry name" value="PyrdxlP-dep_Trfase_small"/>
</dbReference>
<keyword evidence="4 7" id="KW-0032">Aminotransferase</keyword>
<dbReference type="InterPro" id="IPR004838">
    <property type="entry name" value="NHTrfase_class1_PyrdxlP-BS"/>
</dbReference>
<comment type="similarity">
    <text evidence="2">Belongs to the class-I pyridoxal-phosphate-dependent aminotransferase family.</text>
</comment>
<dbReference type="Pfam" id="PF00155">
    <property type="entry name" value="Aminotran_1_2"/>
    <property type="match status" value="1"/>
</dbReference>
<comment type="subunit">
    <text evidence="3 7">Homodimer.</text>
</comment>
<dbReference type="InterPro" id="IPR015424">
    <property type="entry name" value="PyrdxlP-dep_Trfase"/>
</dbReference>
<comment type="cofactor">
    <cofactor evidence="1">
        <name>pyridoxal 5'-phosphate</name>
        <dbReference type="ChEBI" id="CHEBI:597326"/>
    </cofactor>
</comment>
<comment type="miscellaneous">
    <text evidence="7">In eukaryotes there are cytoplasmic, mitochondrial and chloroplastic isozymes.</text>
</comment>
<reference evidence="9" key="1">
    <citation type="journal article" date="2020" name="Stud. Mycol.">
        <title>101 Dothideomycetes genomes: a test case for predicting lifestyles and emergence of pathogens.</title>
        <authorList>
            <person name="Haridas S."/>
            <person name="Albert R."/>
            <person name="Binder M."/>
            <person name="Bloem J."/>
            <person name="Labutti K."/>
            <person name="Salamov A."/>
            <person name="Andreopoulos B."/>
            <person name="Baker S."/>
            <person name="Barry K."/>
            <person name="Bills G."/>
            <person name="Bluhm B."/>
            <person name="Cannon C."/>
            <person name="Castanera R."/>
            <person name="Culley D."/>
            <person name="Daum C."/>
            <person name="Ezra D."/>
            <person name="Gonzalez J."/>
            <person name="Henrissat B."/>
            <person name="Kuo A."/>
            <person name="Liang C."/>
            <person name="Lipzen A."/>
            <person name="Lutzoni F."/>
            <person name="Magnuson J."/>
            <person name="Mondo S."/>
            <person name="Nolan M."/>
            <person name="Ohm R."/>
            <person name="Pangilinan J."/>
            <person name="Park H.-J."/>
            <person name="Ramirez L."/>
            <person name="Alfaro M."/>
            <person name="Sun H."/>
            <person name="Tritt A."/>
            <person name="Yoshinaga Y."/>
            <person name="Zwiers L.-H."/>
            <person name="Turgeon B."/>
            <person name="Goodwin S."/>
            <person name="Spatafora J."/>
            <person name="Crous P."/>
            <person name="Grigoriev I."/>
        </authorList>
    </citation>
    <scope>NUCLEOTIDE SEQUENCE</scope>
    <source>
        <strain evidence="9">CBS 161.51</strain>
    </source>
</reference>
<dbReference type="PANTHER" id="PTHR11879">
    <property type="entry name" value="ASPARTATE AMINOTRANSFERASE"/>
    <property type="match status" value="1"/>
</dbReference>
<gene>
    <name evidence="9" type="ORF">EJ02DRAFT_449030</name>
</gene>
<dbReference type="Gene3D" id="3.40.640.10">
    <property type="entry name" value="Type I PLP-dependent aspartate aminotransferase-like (Major domain)"/>
    <property type="match status" value="1"/>
</dbReference>
<dbReference type="GO" id="GO:0004069">
    <property type="term" value="F:L-aspartate:2-oxoglutarate aminotransferase activity"/>
    <property type="evidence" value="ECO:0007669"/>
    <property type="project" value="UniProtKB-EC"/>
</dbReference>
<dbReference type="PROSITE" id="PS00105">
    <property type="entry name" value="AA_TRANSFER_CLASS_1"/>
    <property type="match status" value="1"/>
</dbReference>
<sequence>MFFDGVPMAAPDAMYHLKMRADTDTHPNKVDLGPGVYRNEQGLCHELKALREYEVNTGNTNYLNNAARIVLGKDAKILEFNQVASVQTISGTGAVHLGAMLLAHSVPRMSKTVYVGIPAWGNYQPMFKLAGFDVRTYRHYDKSTGTVDWDAVLQAVESAPRGSIFILQACCHNPTAADLSEEQWQILAREIKERGLFPFFDIAYQGMGKGLEEDAYSVRHFAEVGLEMLICQSFSKNLGLYGERVGALHAVCKSSQAAAAVRDQLRFLIRATYSASVVDVVTSFCLHDL</sequence>
<evidence type="ECO:0000313" key="10">
    <source>
        <dbReference type="Proteomes" id="UP000800038"/>
    </source>
</evidence>
<dbReference type="GO" id="GO:0006520">
    <property type="term" value="P:amino acid metabolic process"/>
    <property type="evidence" value="ECO:0007669"/>
    <property type="project" value="InterPro"/>
</dbReference>
<proteinExistence type="inferred from homology"/>
<protein>
    <recommendedName>
        <fullName evidence="7">Aspartate aminotransferase</fullName>
        <ecNumber evidence="7">2.6.1.1</ecNumber>
    </recommendedName>
</protein>
<feature type="domain" description="Aminotransferase class I/classII large" evidence="8">
    <location>
        <begin position="28"/>
        <end position="280"/>
    </location>
</feature>
<dbReference type="InterPro" id="IPR015421">
    <property type="entry name" value="PyrdxlP-dep_Trfase_major"/>
</dbReference>
<keyword evidence="5 7" id="KW-0808">Transferase</keyword>